<dbReference type="Pfam" id="PF01098">
    <property type="entry name" value="FTSW_RODA_SPOVE"/>
    <property type="match status" value="1"/>
</dbReference>
<dbReference type="PANTHER" id="PTHR30474">
    <property type="entry name" value="CELL CYCLE PROTEIN"/>
    <property type="match status" value="1"/>
</dbReference>
<evidence type="ECO:0000256" key="15">
    <source>
        <dbReference type="ARBA" id="ARBA00049902"/>
    </source>
</evidence>
<reference evidence="20" key="1">
    <citation type="journal article" date="2019" name="Int. J. Syst. Evol. Microbiol.">
        <title>The Global Catalogue of Microorganisms (GCM) 10K type strain sequencing project: providing services to taxonomists for standard genome sequencing and annotation.</title>
        <authorList>
            <consortium name="The Broad Institute Genomics Platform"/>
            <consortium name="The Broad Institute Genome Sequencing Center for Infectious Disease"/>
            <person name="Wu L."/>
            <person name="Ma J."/>
        </authorList>
    </citation>
    <scope>NUCLEOTIDE SEQUENCE [LARGE SCALE GENOMIC DNA]</scope>
    <source>
        <strain evidence="20">CGMCC 4.7289</strain>
    </source>
</reference>
<feature type="transmembrane region" description="Helical" evidence="18">
    <location>
        <begin position="80"/>
        <end position="102"/>
    </location>
</feature>
<keyword evidence="3" id="KW-0808">Transferase</keyword>
<keyword evidence="8 18" id="KW-0472">Membrane</keyword>
<feature type="region of interest" description="Disordered" evidence="17">
    <location>
        <begin position="412"/>
        <end position="449"/>
    </location>
</feature>
<keyword evidence="6" id="KW-0573">Peptidoglycan synthesis</keyword>
<evidence type="ECO:0000313" key="19">
    <source>
        <dbReference type="EMBL" id="MFC4134241.1"/>
    </source>
</evidence>
<sequence length="449" mass="48031">MSALRGLLDRPLASYYLLLACVGLLLIIGLTMVFSATAVTNYSKGLSPYGSLIQQLAAAAVGLVAFWVCQRLPRRTYRAVARLMLMIAIALLGLLDLINLIASLRNQSTAQWGPVEASGLWLSIGSVVLQPSELAKFALVVWGADVLVRKGDRILQWRELWTPLFPAVGLLFVLVGYADLGTMLVLLAIFVGMLFVAGVRGRVFAGMLGVALLGVLLLVFAPGKDYRKDRFTAFLDPTSTNCTDNCFQIKQGWYAIADGSWFGVGLGNGSLKWNWLPEAHNDFIFAVIAEELGVVGCLMVVTLFAVLAYTGLRIARRVPDAFRRIAAAAVTIWFISQALINIGGVIRLLPVTGLVLPFISHGGSALVVSLAAVGMLASFARTEPAAAAALHARPSGKWVQLLWAPLPAIARRHRPPDAATPTAPTPRAPSRAEAGAGKGRRGGRGPVED</sequence>
<evidence type="ECO:0000256" key="9">
    <source>
        <dbReference type="ARBA" id="ARBA00032370"/>
    </source>
</evidence>
<evidence type="ECO:0000256" key="10">
    <source>
        <dbReference type="ARBA" id="ARBA00033270"/>
    </source>
</evidence>
<keyword evidence="5" id="KW-0133">Cell shape</keyword>
<evidence type="ECO:0000256" key="18">
    <source>
        <dbReference type="SAM" id="Phobius"/>
    </source>
</evidence>
<organism evidence="19 20">
    <name type="scientific">Hamadaea flava</name>
    <dbReference type="NCBI Taxonomy" id="1742688"/>
    <lineage>
        <taxon>Bacteria</taxon>
        <taxon>Bacillati</taxon>
        <taxon>Actinomycetota</taxon>
        <taxon>Actinomycetes</taxon>
        <taxon>Micromonosporales</taxon>
        <taxon>Micromonosporaceae</taxon>
        <taxon>Hamadaea</taxon>
    </lineage>
</organism>
<protein>
    <recommendedName>
        <fullName evidence="12">Probable peptidoglycan glycosyltransferase FtsW</fullName>
        <ecNumber evidence="14">2.4.99.28</ecNumber>
    </recommendedName>
    <alternativeName>
        <fullName evidence="13">Cell division protein FtsW</fullName>
    </alternativeName>
    <alternativeName>
        <fullName evidence="10">Cell wall polymerase</fullName>
    </alternativeName>
    <alternativeName>
        <fullName evidence="9">Peptidoglycan polymerase</fullName>
    </alternativeName>
</protein>
<evidence type="ECO:0000313" key="20">
    <source>
        <dbReference type="Proteomes" id="UP001595816"/>
    </source>
</evidence>
<keyword evidence="2" id="KW-0328">Glycosyltransferase</keyword>
<feature type="transmembrane region" description="Helical" evidence="18">
    <location>
        <begin position="358"/>
        <end position="380"/>
    </location>
</feature>
<comment type="similarity">
    <text evidence="11">Belongs to the SEDS family. FtsW subfamily.</text>
</comment>
<evidence type="ECO:0000256" key="4">
    <source>
        <dbReference type="ARBA" id="ARBA00022692"/>
    </source>
</evidence>
<feature type="transmembrane region" description="Helical" evidence="18">
    <location>
        <begin position="283"/>
        <end position="309"/>
    </location>
</feature>
<evidence type="ECO:0000256" key="1">
    <source>
        <dbReference type="ARBA" id="ARBA00004141"/>
    </source>
</evidence>
<feature type="transmembrane region" description="Helical" evidence="18">
    <location>
        <begin position="203"/>
        <end position="221"/>
    </location>
</feature>
<evidence type="ECO:0000256" key="14">
    <source>
        <dbReference type="ARBA" id="ARBA00044770"/>
    </source>
</evidence>
<evidence type="ECO:0000256" key="2">
    <source>
        <dbReference type="ARBA" id="ARBA00022676"/>
    </source>
</evidence>
<evidence type="ECO:0000256" key="8">
    <source>
        <dbReference type="ARBA" id="ARBA00023136"/>
    </source>
</evidence>
<keyword evidence="4 18" id="KW-0812">Transmembrane</keyword>
<comment type="catalytic activity">
    <reaction evidence="15">
        <text>[GlcNAc-(1-&gt;4)-Mur2Ac(oyl-L-Ala-gamma-D-Glu-L-Lys-D-Ala-D-Ala)](n)-di-trans,octa-cis-undecaprenyl diphosphate + beta-D-GlcNAc-(1-&gt;4)-Mur2Ac(oyl-L-Ala-gamma-D-Glu-L-Lys-D-Ala-D-Ala)-di-trans,octa-cis-undecaprenyl diphosphate = [GlcNAc-(1-&gt;4)-Mur2Ac(oyl-L-Ala-gamma-D-Glu-L-Lys-D-Ala-D-Ala)](n+1)-di-trans,octa-cis-undecaprenyl diphosphate + di-trans,octa-cis-undecaprenyl diphosphate + H(+)</text>
        <dbReference type="Rhea" id="RHEA:23708"/>
        <dbReference type="Rhea" id="RHEA-COMP:9602"/>
        <dbReference type="Rhea" id="RHEA-COMP:9603"/>
        <dbReference type="ChEBI" id="CHEBI:15378"/>
        <dbReference type="ChEBI" id="CHEBI:58405"/>
        <dbReference type="ChEBI" id="CHEBI:60033"/>
        <dbReference type="ChEBI" id="CHEBI:78435"/>
        <dbReference type="EC" id="2.4.99.28"/>
    </reaction>
</comment>
<name>A0ABV8LV16_9ACTN</name>
<dbReference type="PROSITE" id="PS51257">
    <property type="entry name" value="PROKAR_LIPOPROTEIN"/>
    <property type="match status" value="1"/>
</dbReference>
<evidence type="ECO:0000256" key="11">
    <source>
        <dbReference type="ARBA" id="ARBA00038053"/>
    </source>
</evidence>
<proteinExistence type="inferred from homology"/>
<evidence type="ECO:0000256" key="3">
    <source>
        <dbReference type="ARBA" id="ARBA00022679"/>
    </source>
</evidence>
<evidence type="ECO:0000256" key="6">
    <source>
        <dbReference type="ARBA" id="ARBA00022984"/>
    </source>
</evidence>
<dbReference type="PANTHER" id="PTHR30474:SF2">
    <property type="entry name" value="PEPTIDOGLYCAN GLYCOSYLTRANSFERASE FTSW-RELATED"/>
    <property type="match status" value="1"/>
</dbReference>
<evidence type="ECO:0000256" key="17">
    <source>
        <dbReference type="SAM" id="MobiDB-lite"/>
    </source>
</evidence>
<evidence type="ECO:0000256" key="12">
    <source>
        <dbReference type="ARBA" id="ARBA00041185"/>
    </source>
</evidence>
<dbReference type="EMBL" id="JBHSAY010000015">
    <property type="protein sequence ID" value="MFC4134241.1"/>
    <property type="molecule type" value="Genomic_DNA"/>
</dbReference>
<keyword evidence="7 18" id="KW-1133">Transmembrane helix</keyword>
<evidence type="ECO:0000256" key="5">
    <source>
        <dbReference type="ARBA" id="ARBA00022960"/>
    </source>
</evidence>
<accession>A0ABV8LV16</accession>
<dbReference type="RefSeq" id="WP_253763890.1">
    <property type="nucleotide sequence ID" value="NZ_JAMZDZ010000001.1"/>
</dbReference>
<evidence type="ECO:0000256" key="13">
    <source>
        <dbReference type="ARBA" id="ARBA00041418"/>
    </source>
</evidence>
<keyword evidence="20" id="KW-1185">Reference proteome</keyword>
<dbReference type="InterPro" id="IPR001182">
    <property type="entry name" value="FtsW/RodA"/>
</dbReference>
<comment type="subcellular location">
    <subcellularLocation>
        <location evidence="1">Membrane</location>
        <topology evidence="1">Multi-pass membrane protein</topology>
    </subcellularLocation>
</comment>
<comment type="function">
    <text evidence="16">Peptidoglycan polymerase that is essential for cell division.</text>
</comment>
<feature type="transmembrane region" description="Helical" evidence="18">
    <location>
        <begin position="46"/>
        <end position="68"/>
    </location>
</feature>
<dbReference type="Proteomes" id="UP001595816">
    <property type="component" value="Unassembled WGS sequence"/>
</dbReference>
<feature type="transmembrane region" description="Helical" evidence="18">
    <location>
        <begin position="12"/>
        <end position="34"/>
    </location>
</feature>
<comment type="caution">
    <text evidence="19">The sequence shown here is derived from an EMBL/GenBank/DDBJ whole genome shotgun (WGS) entry which is preliminary data.</text>
</comment>
<gene>
    <name evidence="19" type="ORF">ACFOZ4_26830</name>
</gene>
<dbReference type="EC" id="2.4.99.28" evidence="14"/>
<feature type="transmembrane region" description="Helical" evidence="18">
    <location>
        <begin position="321"/>
        <end position="346"/>
    </location>
</feature>
<evidence type="ECO:0000256" key="16">
    <source>
        <dbReference type="ARBA" id="ARBA00049966"/>
    </source>
</evidence>
<evidence type="ECO:0000256" key="7">
    <source>
        <dbReference type="ARBA" id="ARBA00022989"/>
    </source>
</evidence>
<feature type="transmembrane region" description="Helical" evidence="18">
    <location>
        <begin position="167"/>
        <end position="196"/>
    </location>
</feature>